<feature type="signal peptide" evidence="1">
    <location>
        <begin position="1"/>
        <end position="21"/>
    </location>
</feature>
<dbReference type="Gene3D" id="2.60.40.2340">
    <property type="match status" value="1"/>
</dbReference>
<evidence type="ECO:0000313" key="4">
    <source>
        <dbReference type="Proteomes" id="UP000319374"/>
    </source>
</evidence>
<reference evidence="4" key="1">
    <citation type="submission" date="2019-06" db="EMBL/GenBank/DDBJ databases">
        <title>Alistipes onderdonkii subsp. vulgaris subsp. nov., Alistipes dispar sp. nov. and Alistipes communis sp. nov., isolated from human faeces, and creation of Alistipes onderdonkii subsp. onderdonkii subsp. nov.</title>
        <authorList>
            <person name="Sakamoto M."/>
            <person name="Ikeyama N."/>
            <person name="Ogata Y."/>
            <person name="Suda W."/>
            <person name="Iino T."/>
            <person name="Hattori M."/>
            <person name="Ohkuma M."/>
        </authorList>
    </citation>
    <scope>NUCLEOTIDE SEQUENCE [LARGE SCALE GENOMIC DNA]</scope>
    <source>
        <strain evidence="4">5CPEGH6</strain>
    </source>
</reference>
<dbReference type="EMBL" id="AP019736">
    <property type="protein sequence ID" value="BBL06078.1"/>
    <property type="molecule type" value="Genomic_DNA"/>
</dbReference>
<keyword evidence="4" id="KW-1185">Reference proteome</keyword>
<evidence type="ECO:0000256" key="1">
    <source>
        <dbReference type="SAM" id="SignalP"/>
    </source>
</evidence>
<feature type="chain" id="PRO_5021440079" description="DUF5018 domain-containing protein" evidence="1">
    <location>
        <begin position="22"/>
        <end position="456"/>
    </location>
</feature>
<dbReference type="InterPro" id="IPR032186">
    <property type="entry name" value="DUF5018"/>
</dbReference>
<accession>A0A4Y1X183</accession>
<evidence type="ECO:0000259" key="2">
    <source>
        <dbReference type="Pfam" id="PF16410"/>
    </source>
</evidence>
<gene>
    <name evidence="3" type="ORF">A5CPEGH6_07160</name>
</gene>
<evidence type="ECO:0000313" key="3">
    <source>
        <dbReference type="EMBL" id="BBL06078.1"/>
    </source>
</evidence>
<dbReference type="Proteomes" id="UP000319374">
    <property type="component" value="Chromosome"/>
</dbReference>
<dbReference type="Pfam" id="PF16410">
    <property type="entry name" value="DUF5018"/>
    <property type="match status" value="1"/>
</dbReference>
<sequence length="456" mass="48495">MKTFKSFAFAVALAGLTLPMAGCSDDDTAPKGEDVERGDKACRIETFTLNFSDGTTLSGDVYDYDKSVDLSYTTAEFEMMKSATATLTLSEGATVSPDPSQTADYTQPLSFTVTAKDGKTARTYTTKPVEKVLEGYTKVEAATSKTATEMGIGTAADYKFVGVSGDKLVVGKKVFDYKTFAPAGDLNMTGYEDQKMTGMANDEAGHLIAAVNADGASAVPTTIICWKDGWDKAPSEYIKSETSFIGKQISASGNLLEGAGIVSAMNGTGPKGAHFAWARLDGASHPETPFYGVETNVPSNDGNWSQTISACSGDPLGTWFVYDPETGNGGNAYTWTAWTAHNNINLTPIPGVLPSDKGAHGWGNLTLGSVRAFTFNGTAYGAYITTGWPETYVAIVDNNGEYLLNPNDAIIPVSHTGSEPIPQITYVYNESEGAGYVFALEAGQFVKSWKLTVVYE</sequence>
<keyword evidence="1" id="KW-0732">Signal</keyword>
<dbReference type="AlphaFoldDB" id="A0A4Y1X183"/>
<proteinExistence type="predicted"/>
<dbReference type="OrthoDB" id="1002056at2"/>
<protein>
    <recommendedName>
        <fullName evidence="2">DUF5018 domain-containing protein</fullName>
    </recommendedName>
</protein>
<organism evidence="3 4">
    <name type="scientific">Alistipes dispar</name>
    <dbReference type="NCBI Taxonomy" id="2585119"/>
    <lineage>
        <taxon>Bacteria</taxon>
        <taxon>Pseudomonadati</taxon>
        <taxon>Bacteroidota</taxon>
        <taxon>Bacteroidia</taxon>
        <taxon>Bacteroidales</taxon>
        <taxon>Rikenellaceae</taxon>
        <taxon>Alistipes</taxon>
    </lineage>
</organism>
<dbReference type="GeneID" id="98672688"/>
<dbReference type="RefSeq" id="WP_141427927.1">
    <property type="nucleotide sequence ID" value="NZ_AP019736.1"/>
</dbReference>
<name>A0A4Y1X183_9BACT</name>
<feature type="domain" description="DUF5018" evidence="2">
    <location>
        <begin position="42"/>
        <end position="254"/>
    </location>
</feature>
<dbReference type="KEGG" id="ada:A5CPEGH6_07160"/>